<accession>A0A8K0N0X5</accession>
<dbReference type="SUPFAM" id="SSF48264">
    <property type="entry name" value="Cytochrome P450"/>
    <property type="match status" value="1"/>
</dbReference>
<evidence type="ECO:0000256" key="5">
    <source>
        <dbReference type="PIRSR" id="PIRSR602401-1"/>
    </source>
</evidence>
<dbReference type="GO" id="GO:0016705">
    <property type="term" value="F:oxidoreductase activity, acting on paired donors, with incorporation or reduction of molecular oxygen"/>
    <property type="evidence" value="ECO:0007669"/>
    <property type="project" value="InterPro"/>
</dbReference>
<dbReference type="GO" id="GO:0006629">
    <property type="term" value="P:lipid metabolic process"/>
    <property type="evidence" value="ECO:0007669"/>
    <property type="project" value="UniProtKB-ARBA"/>
</dbReference>
<evidence type="ECO:0000256" key="6">
    <source>
        <dbReference type="RuleBase" id="RU000461"/>
    </source>
</evidence>
<dbReference type="Gene3D" id="1.10.630.10">
    <property type="entry name" value="Cytochrome P450"/>
    <property type="match status" value="1"/>
</dbReference>
<organism evidence="8 9">
    <name type="scientific">Cocos nucifera</name>
    <name type="common">Coconut palm</name>
    <dbReference type="NCBI Taxonomy" id="13894"/>
    <lineage>
        <taxon>Eukaryota</taxon>
        <taxon>Viridiplantae</taxon>
        <taxon>Streptophyta</taxon>
        <taxon>Embryophyta</taxon>
        <taxon>Tracheophyta</taxon>
        <taxon>Spermatophyta</taxon>
        <taxon>Magnoliopsida</taxon>
        <taxon>Liliopsida</taxon>
        <taxon>Arecaceae</taxon>
        <taxon>Arecoideae</taxon>
        <taxon>Cocoseae</taxon>
        <taxon>Attaleinae</taxon>
        <taxon>Cocos</taxon>
    </lineage>
</organism>
<proteinExistence type="inferred from homology"/>
<dbReference type="PRINTS" id="PR00463">
    <property type="entry name" value="EP450I"/>
</dbReference>
<reference evidence="8" key="1">
    <citation type="journal article" date="2017" name="Gigascience">
        <title>The genome draft of coconut (Cocos nucifera).</title>
        <authorList>
            <person name="Xiao Y."/>
            <person name="Xu P."/>
            <person name="Fan H."/>
            <person name="Baudouin L."/>
            <person name="Xia W."/>
            <person name="Bocs S."/>
            <person name="Xu J."/>
            <person name="Li Q."/>
            <person name="Guo A."/>
            <person name="Zhou L."/>
            <person name="Li J."/>
            <person name="Wu Y."/>
            <person name="Ma Z."/>
            <person name="Armero A."/>
            <person name="Issali A.E."/>
            <person name="Liu N."/>
            <person name="Peng M."/>
            <person name="Yang Y."/>
        </authorList>
    </citation>
    <scope>NUCLEOTIDE SEQUENCE</scope>
    <source>
        <tissue evidence="8">Spear leaf of Hainan Tall coconut</tissue>
    </source>
</reference>
<keyword evidence="6" id="KW-0503">Monooxygenase</keyword>
<dbReference type="OrthoDB" id="1470350at2759"/>
<keyword evidence="4 5" id="KW-0408">Iron</keyword>
<keyword evidence="7" id="KW-0732">Signal</keyword>
<feature type="chain" id="PRO_5035437313" evidence="7">
    <location>
        <begin position="27"/>
        <end position="504"/>
    </location>
</feature>
<evidence type="ECO:0000256" key="4">
    <source>
        <dbReference type="ARBA" id="ARBA00023004"/>
    </source>
</evidence>
<feature type="signal peptide" evidence="7">
    <location>
        <begin position="1"/>
        <end position="26"/>
    </location>
</feature>
<evidence type="ECO:0000313" key="9">
    <source>
        <dbReference type="Proteomes" id="UP000797356"/>
    </source>
</evidence>
<dbReference type="GO" id="GO:0020037">
    <property type="term" value="F:heme binding"/>
    <property type="evidence" value="ECO:0007669"/>
    <property type="project" value="InterPro"/>
</dbReference>
<keyword evidence="5 6" id="KW-0349">Heme</keyword>
<dbReference type="InterPro" id="IPR002401">
    <property type="entry name" value="Cyt_P450_E_grp-I"/>
</dbReference>
<comment type="cofactor">
    <cofactor evidence="5">
        <name>heme</name>
        <dbReference type="ChEBI" id="CHEBI:30413"/>
    </cofactor>
</comment>
<dbReference type="CDD" id="cd11064">
    <property type="entry name" value="CYP86A"/>
    <property type="match status" value="1"/>
</dbReference>
<dbReference type="PROSITE" id="PS00086">
    <property type="entry name" value="CYTOCHROME_P450"/>
    <property type="match status" value="1"/>
</dbReference>
<name>A0A8K0N0X5_COCNU</name>
<comment type="similarity">
    <text evidence="1 6">Belongs to the cytochrome P450 family.</text>
</comment>
<dbReference type="InterPro" id="IPR036396">
    <property type="entry name" value="Cyt_P450_sf"/>
</dbReference>
<protein>
    <submittedName>
        <fullName evidence="8">Cytochrome P450 94B3</fullName>
    </submittedName>
</protein>
<dbReference type="InterPro" id="IPR017972">
    <property type="entry name" value="Cyt_P450_CS"/>
</dbReference>
<keyword evidence="2 5" id="KW-0479">Metal-binding</keyword>
<dbReference type="Proteomes" id="UP000797356">
    <property type="component" value="Chromosome 5"/>
</dbReference>
<dbReference type="AlphaFoldDB" id="A0A8K0N0X5"/>
<dbReference type="GO" id="GO:0004497">
    <property type="term" value="F:monooxygenase activity"/>
    <property type="evidence" value="ECO:0007669"/>
    <property type="project" value="UniProtKB-KW"/>
</dbReference>
<evidence type="ECO:0000256" key="7">
    <source>
        <dbReference type="SAM" id="SignalP"/>
    </source>
</evidence>
<evidence type="ECO:0000256" key="3">
    <source>
        <dbReference type="ARBA" id="ARBA00023002"/>
    </source>
</evidence>
<dbReference type="PANTHER" id="PTHR24296">
    <property type="entry name" value="CYTOCHROME P450"/>
    <property type="match status" value="1"/>
</dbReference>
<keyword evidence="9" id="KW-1185">Reference proteome</keyword>
<evidence type="ECO:0000256" key="2">
    <source>
        <dbReference type="ARBA" id="ARBA00022723"/>
    </source>
</evidence>
<feature type="binding site" description="axial binding residue" evidence="5">
    <location>
        <position position="439"/>
    </location>
    <ligand>
        <name>heme</name>
        <dbReference type="ChEBI" id="CHEBI:30413"/>
    </ligand>
    <ligandPart>
        <name>Fe</name>
        <dbReference type="ChEBI" id="CHEBI:18248"/>
    </ligandPart>
</feature>
<gene>
    <name evidence="8" type="ORF">COCNU_05G001210</name>
</gene>
<evidence type="ECO:0000313" key="8">
    <source>
        <dbReference type="EMBL" id="KAG1341892.1"/>
    </source>
</evidence>
<dbReference type="InterPro" id="IPR001128">
    <property type="entry name" value="Cyt_P450"/>
</dbReference>
<dbReference type="GO" id="GO:0005506">
    <property type="term" value="F:iron ion binding"/>
    <property type="evidence" value="ECO:0007669"/>
    <property type="project" value="InterPro"/>
</dbReference>
<dbReference type="Pfam" id="PF00067">
    <property type="entry name" value="p450"/>
    <property type="match status" value="1"/>
</dbReference>
<reference evidence="8" key="2">
    <citation type="submission" date="2019-07" db="EMBL/GenBank/DDBJ databases">
        <authorList>
            <person name="Yang Y."/>
            <person name="Bocs S."/>
            <person name="Baudouin L."/>
        </authorList>
    </citation>
    <scope>NUCLEOTIDE SEQUENCE</scope>
    <source>
        <tissue evidence="8">Spear leaf of Hainan Tall coconut</tissue>
    </source>
</reference>
<dbReference type="PRINTS" id="PR00385">
    <property type="entry name" value="P450"/>
</dbReference>
<dbReference type="EMBL" id="CM017876">
    <property type="protein sequence ID" value="KAG1341892.1"/>
    <property type="molecule type" value="Genomic_DNA"/>
</dbReference>
<comment type="caution">
    <text evidence="8">The sequence shown here is derived from an EMBL/GenBank/DDBJ whole genome shotgun (WGS) entry which is preliminary data.</text>
</comment>
<keyword evidence="3 6" id="KW-0560">Oxidoreductase</keyword>
<sequence>MDVSPLLLPILFFSFLFFLSHKFVQKKKLPDGDSDTNKIGLSDVVKNLQRKNFLTWTAELVVASPTKTINLLSCIITGNPKNVEHILKTNFENYPKGNDFVNLLEDFLGHGIFNADGDHWKLQRKTASLEFNNKTIRNFILDNLDREVVGRFLPLLSKAAASGESIDLQDLLDRLAFDNVCKVAFDVDAARLVGDTAEVGRFVWAFETAAGISIKRFQQPRFLWKLRRALNLGEERRLKEELAVVNEFATKVVKERKGRKREEIEGSDDLLSRFIAEGDFSDEFLRDIVISFVLAGRDTTSTAMAWIFWALSTRPEVQQKILEEIASVRSRSGNAGEMLTLDELREMEYLHAVVSETLRLYPPVPMQQRVCMRDDVLPDGTRVKRGWSVMSHSYAMARTEGIWGEDCKEFNPERWLQNGSFQPKNPYRFPVFHAGPRTCLGKEMAYIQMKAVVASVMERFEIAVVDEDGEREREIEYLITMRIKGGLPVQVRTRERHLPEERKD</sequence>
<evidence type="ECO:0000256" key="1">
    <source>
        <dbReference type="ARBA" id="ARBA00010617"/>
    </source>
</evidence>